<organism evidence="6 7">
    <name type="scientific">Streptomyces koelreuteriae</name>
    <dbReference type="NCBI Taxonomy" id="2838015"/>
    <lineage>
        <taxon>Bacteria</taxon>
        <taxon>Bacillati</taxon>
        <taxon>Actinomycetota</taxon>
        <taxon>Actinomycetes</taxon>
        <taxon>Kitasatosporales</taxon>
        <taxon>Streptomycetaceae</taxon>
        <taxon>Streptomyces</taxon>
    </lineage>
</organism>
<evidence type="ECO:0000256" key="1">
    <source>
        <dbReference type="ARBA" id="ARBA00023015"/>
    </source>
</evidence>
<dbReference type="PRINTS" id="PR00455">
    <property type="entry name" value="HTHTETR"/>
</dbReference>
<dbReference type="Gene3D" id="1.10.357.10">
    <property type="entry name" value="Tetracycline Repressor, domain 2"/>
    <property type="match status" value="1"/>
</dbReference>
<dbReference type="Pfam" id="PF00440">
    <property type="entry name" value="TetR_N"/>
    <property type="match status" value="1"/>
</dbReference>
<reference evidence="7" key="1">
    <citation type="submission" date="2021-05" db="EMBL/GenBank/DDBJ databases">
        <title>Direct Submission.</title>
        <authorList>
            <person name="Li K."/>
            <person name="Gao J."/>
        </authorList>
    </citation>
    <scope>NUCLEOTIDE SEQUENCE [LARGE SCALE GENOMIC DNA]</scope>
    <source>
        <strain evidence="7">MG62</strain>
    </source>
</reference>
<dbReference type="InterPro" id="IPR036271">
    <property type="entry name" value="Tet_transcr_reg_TetR-rel_C_sf"/>
</dbReference>
<feature type="DNA-binding region" description="H-T-H motif" evidence="4">
    <location>
        <begin position="33"/>
        <end position="52"/>
    </location>
</feature>
<dbReference type="InterPro" id="IPR047923">
    <property type="entry name" value="ArpA-like"/>
</dbReference>
<dbReference type="Pfam" id="PF21935">
    <property type="entry name" value="TetR_C_45"/>
    <property type="match status" value="1"/>
</dbReference>
<dbReference type="RefSeq" id="WP_215119129.1">
    <property type="nucleotide sequence ID" value="NZ_CBDRKV010000005.1"/>
</dbReference>
<dbReference type="SUPFAM" id="SSF48498">
    <property type="entry name" value="Tetracyclin repressor-like, C-terminal domain"/>
    <property type="match status" value="1"/>
</dbReference>
<dbReference type="InterPro" id="IPR009057">
    <property type="entry name" value="Homeodomain-like_sf"/>
</dbReference>
<keyword evidence="2 4" id="KW-0238">DNA-binding</keyword>
<protein>
    <submittedName>
        <fullName evidence="6">TetR/AcrR family transcriptional regulator</fullName>
    </submittedName>
</protein>
<dbReference type="NCBIfam" id="NF041196">
    <property type="entry name" value="ScbR_bind_reg"/>
    <property type="match status" value="1"/>
</dbReference>
<evidence type="ECO:0000259" key="5">
    <source>
        <dbReference type="PROSITE" id="PS50977"/>
    </source>
</evidence>
<dbReference type="EMBL" id="CP075896">
    <property type="protein sequence ID" value="QWB23461.1"/>
    <property type="molecule type" value="Genomic_DNA"/>
</dbReference>
<dbReference type="PANTHER" id="PTHR47506">
    <property type="entry name" value="TRANSCRIPTIONAL REGULATORY PROTEIN"/>
    <property type="match status" value="1"/>
</dbReference>
<gene>
    <name evidence="6" type="ORF">KJK29_13060</name>
</gene>
<accession>A0ABX8FQW4</accession>
<evidence type="ECO:0000313" key="7">
    <source>
        <dbReference type="Proteomes" id="UP000679629"/>
    </source>
</evidence>
<feature type="domain" description="HTH tetR-type" evidence="5">
    <location>
        <begin position="10"/>
        <end position="70"/>
    </location>
</feature>
<dbReference type="InterPro" id="IPR001647">
    <property type="entry name" value="HTH_TetR"/>
</dbReference>
<evidence type="ECO:0000313" key="6">
    <source>
        <dbReference type="EMBL" id="QWB23461.1"/>
    </source>
</evidence>
<evidence type="ECO:0000256" key="2">
    <source>
        <dbReference type="ARBA" id="ARBA00023125"/>
    </source>
</evidence>
<evidence type="ECO:0000256" key="4">
    <source>
        <dbReference type="PROSITE-ProRule" id="PRU00335"/>
    </source>
</evidence>
<keyword evidence="1" id="KW-0805">Transcription regulation</keyword>
<dbReference type="SUPFAM" id="SSF46689">
    <property type="entry name" value="Homeodomain-like"/>
    <property type="match status" value="1"/>
</dbReference>
<name>A0ABX8FQW4_9ACTN</name>
<keyword evidence="3" id="KW-0804">Transcription</keyword>
<dbReference type="InterPro" id="IPR054126">
    <property type="entry name" value="CprB_TetR_C"/>
</dbReference>
<dbReference type="PROSITE" id="PS50977">
    <property type="entry name" value="HTH_TETR_2"/>
    <property type="match status" value="1"/>
</dbReference>
<dbReference type="Proteomes" id="UP000679629">
    <property type="component" value="Chromosome"/>
</dbReference>
<keyword evidence="7" id="KW-1185">Reference proteome</keyword>
<dbReference type="PANTHER" id="PTHR47506:SF1">
    <property type="entry name" value="HTH-TYPE TRANSCRIPTIONAL REGULATOR YJDC"/>
    <property type="match status" value="1"/>
</dbReference>
<proteinExistence type="predicted"/>
<evidence type="ECO:0000256" key="3">
    <source>
        <dbReference type="ARBA" id="ARBA00023163"/>
    </source>
</evidence>
<sequence>MARQRQERAERTRAALIHAAAEVFDQAGYHGAGLNAILQRAGITTGAMYFHFKSKEELARAVIVDQAAELQWPQGKKGLQQLVDVCQYLAVEMRSNVLFRAGVRLAVEQSEVNLLDYSIYDWWSDQFRTHLTEARELGQLNPEVDEAAFAQVIVASYTGTQIMSRLSTNRSDLPARIENMLRCLLPAIAPAEIVASLEFPGNGEPAGESVGAAEPEEGAAS</sequence>